<dbReference type="Proteomes" id="UP000410492">
    <property type="component" value="Unassembled WGS sequence"/>
</dbReference>
<protein>
    <submittedName>
        <fullName evidence="2">Uncharacterized protein</fullName>
    </submittedName>
</protein>
<evidence type="ECO:0000256" key="1">
    <source>
        <dbReference type="SAM" id="MobiDB-lite"/>
    </source>
</evidence>
<feature type="region of interest" description="Disordered" evidence="1">
    <location>
        <begin position="135"/>
        <end position="158"/>
    </location>
</feature>
<accession>A0A653CLM7</accession>
<reference evidence="2 3" key="1">
    <citation type="submission" date="2019-01" db="EMBL/GenBank/DDBJ databases">
        <authorList>
            <person name="Sayadi A."/>
        </authorList>
    </citation>
    <scope>NUCLEOTIDE SEQUENCE [LARGE SCALE GENOMIC DNA]</scope>
</reference>
<evidence type="ECO:0000313" key="3">
    <source>
        <dbReference type="Proteomes" id="UP000410492"/>
    </source>
</evidence>
<keyword evidence="3" id="KW-1185">Reference proteome</keyword>
<organism evidence="2 3">
    <name type="scientific">Callosobruchus maculatus</name>
    <name type="common">Southern cowpea weevil</name>
    <name type="synonym">Pulse bruchid</name>
    <dbReference type="NCBI Taxonomy" id="64391"/>
    <lineage>
        <taxon>Eukaryota</taxon>
        <taxon>Metazoa</taxon>
        <taxon>Ecdysozoa</taxon>
        <taxon>Arthropoda</taxon>
        <taxon>Hexapoda</taxon>
        <taxon>Insecta</taxon>
        <taxon>Pterygota</taxon>
        <taxon>Neoptera</taxon>
        <taxon>Endopterygota</taxon>
        <taxon>Coleoptera</taxon>
        <taxon>Polyphaga</taxon>
        <taxon>Cucujiformia</taxon>
        <taxon>Chrysomeloidea</taxon>
        <taxon>Chrysomelidae</taxon>
        <taxon>Bruchinae</taxon>
        <taxon>Bruchini</taxon>
        <taxon>Callosobruchus</taxon>
    </lineage>
</organism>
<proteinExistence type="predicted"/>
<gene>
    <name evidence="2" type="ORF">CALMAC_LOCUS9735</name>
</gene>
<feature type="compositionally biased region" description="Low complexity" evidence="1">
    <location>
        <begin position="139"/>
        <end position="149"/>
    </location>
</feature>
<dbReference type="OrthoDB" id="6745689at2759"/>
<dbReference type="EMBL" id="CAACVG010008042">
    <property type="protein sequence ID" value="VEN48194.1"/>
    <property type="molecule type" value="Genomic_DNA"/>
</dbReference>
<dbReference type="AlphaFoldDB" id="A0A653CLM7"/>
<name>A0A653CLM7_CALMS</name>
<evidence type="ECO:0000313" key="2">
    <source>
        <dbReference type="EMBL" id="VEN48194.1"/>
    </source>
</evidence>
<sequence length="221" mass="23239">MSDSRQMMYFQFTSGDTQLTFAVGNRAIGGEQPRAVGAGTVVQGATSGAIKRSACGRNNCNGSIASMSALSDSRNSTMALMPPPNTTQINKSKACPSGRSVCERSCAAACNKTRNTTVLGRSVSAVPPNYESFKAPHASNNNSTVTNTTAQLNSTRKESLSSTMLPVYEPTIIAGNTSVSKPCAVPNTTGINASAYNQTLSKSYLKKTSFNNVTANSTRRQ</sequence>